<comment type="similarity">
    <text evidence="3 11">Belongs to the glycosyltransferase 7 family.</text>
</comment>
<evidence type="ECO:0000256" key="1">
    <source>
        <dbReference type="ARBA" id="ARBA00004606"/>
    </source>
</evidence>
<keyword evidence="11" id="KW-0479">Metal-binding</keyword>
<feature type="domain" description="Galactosyltransferase C-terminal" evidence="12">
    <location>
        <begin position="204"/>
        <end position="281"/>
    </location>
</feature>
<evidence type="ECO:0000259" key="12">
    <source>
        <dbReference type="Pfam" id="PF02709"/>
    </source>
</evidence>
<dbReference type="STRING" id="131310.A0A0N4ZGW0"/>
<keyword evidence="6" id="KW-0812">Transmembrane</keyword>
<organism evidence="14 15">
    <name type="scientific">Parastrongyloides trichosuri</name>
    <name type="common">Possum-specific nematode worm</name>
    <dbReference type="NCBI Taxonomy" id="131310"/>
    <lineage>
        <taxon>Eukaryota</taxon>
        <taxon>Metazoa</taxon>
        <taxon>Ecdysozoa</taxon>
        <taxon>Nematoda</taxon>
        <taxon>Chromadorea</taxon>
        <taxon>Rhabditida</taxon>
        <taxon>Tylenchina</taxon>
        <taxon>Panagrolaimomorpha</taxon>
        <taxon>Strongyloidoidea</taxon>
        <taxon>Strongyloididae</taxon>
        <taxon>Parastrongyloides</taxon>
    </lineage>
</organism>
<keyword evidence="9" id="KW-0472">Membrane</keyword>
<dbReference type="GO" id="GO:0005794">
    <property type="term" value="C:Golgi apparatus"/>
    <property type="evidence" value="ECO:0007669"/>
    <property type="project" value="TreeGrafter"/>
</dbReference>
<feature type="domain" description="Galactosyltransferase N-terminal" evidence="13">
    <location>
        <begin position="71"/>
        <end position="200"/>
    </location>
</feature>
<dbReference type="PANTHER" id="PTHR19300">
    <property type="entry name" value="BETA-1,4-GALACTOSYLTRANSFERASE"/>
    <property type="match status" value="1"/>
</dbReference>
<dbReference type="GO" id="GO:0008378">
    <property type="term" value="F:galactosyltransferase activity"/>
    <property type="evidence" value="ECO:0007669"/>
    <property type="project" value="TreeGrafter"/>
</dbReference>
<dbReference type="InterPro" id="IPR027995">
    <property type="entry name" value="Galactosyl_T_N"/>
</dbReference>
<dbReference type="Pfam" id="PF13733">
    <property type="entry name" value="Glyco_transf_7N"/>
    <property type="match status" value="1"/>
</dbReference>
<reference evidence="15" key="1">
    <citation type="submission" date="2017-02" db="UniProtKB">
        <authorList>
            <consortium name="WormBaseParasite"/>
        </authorList>
    </citation>
    <scope>IDENTIFICATION</scope>
</reference>
<evidence type="ECO:0000313" key="15">
    <source>
        <dbReference type="WBParaSite" id="PTRK_0000710600.1"/>
    </source>
</evidence>
<name>A0A0N4ZGW0_PARTI</name>
<dbReference type="GO" id="GO:0016020">
    <property type="term" value="C:membrane"/>
    <property type="evidence" value="ECO:0007669"/>
    <property type="project" value="UniProtKB-SubCell"/>
</dbReference>
<dbReference type="AlphaFoldDB" id="A0A0N4ZGW0"/>
<comment type="function">
    <text evidence="11">Catalyzes the transfer of galactose onto proteins or lipids.</text>
</comment>
<evidence type="ECO:0000256" key="9">
    <source>
        <dbReference type="ARBA" id="ARBA00023136"/>
    </source>
</evidence>
<dbReference type="GO" id="GO:0046872">
    <property type="term" value="F:metal ion binding"/>
    <property type="evidence" value="ECO:0007669"/>
    <property type="project" value="UniProtKB-UniRule"/>
</dbReference>
<dbReference type="EC" id="2.4.1.-" evidence="11"/>
<dbReference type="GO" id="GO:0006688">
    <property type="term" value="P:glycosphingolipid biosynthetic process"/>
    <property type="evidence" value="ECO:0007669"/>
    <property type="project" value="TreeGrafter"/>
</dbReference>
<dbReference type="InterPro" id="IPR029044">
    <property type="entry name" value="Nucleotide-diphossugar_trans"/>
</dbReference>
<evidence type="ECO:0000256" key="8">
    <source>
        <dbReference type="ARBA" id="ARBA00022989"/>
    </source>
</evidence>
<keyword evidence="11" id="KW-0464">Manganese</keyword>
<dbReference type="InterPro" id="IPR003859">
    <property type="entry name" value="Galactosyl_T"/>
</dbReference>
<dbReference type="CDD" id="cd00899">
    <property type="entry name" value="b4GalT"/>
    <property type="match status" value="1"/>
</dbReference>
<evidence type="ECO:0000256" key="2">
    <source>
        <dbReference type="ARBA" id="ARBA00004922"/>
    </source>
</evidence>
<protein>
    <recommendedName>
        <fullName evidence="11">Beta-1,4-N-acetylgalactosaminyltransferase</fullName>
        <ecNumber evidence="11">2.4.1.-</ecNumber>
    </recommendedName>
    <alternativeName>
        <fullName evidence="11">Beta-4-GalNAcT</fullName>
    </alternativeName>
</protein>
<comment type="subcellular location">
    <subcellularLocation>
        <location evidence="1 11">Membrane</location>
        <topology evidence="1 11">Single-pass type II membrane protein</topology>
    </subcellularLocation>
</comment>
<dbReference type="Pfam" id="PF02709">
    <property type="entry name" value="Glyco_transf_7C"/>
    <property type="match status" value="1"/>
</dbReference>
<keyword evidence="10 11" id="KW-0325">Glycoprotein</keyword>
<dbReference type="PRINTS" id="PR02050">
    <property type="entry name" value="B14GALTRFASE"/>
</dbReference>
<evidence type="ECO:0000256" key="10">
    <source>
        <dbReference type="ARBA" id="ARBA00023180"/>
    </source>
</evidence>
<keyword evidence="7 11" id="KW-0735">Signal-anchor</keyword>
<dbReference type="SUPFAM" id="SSF53448">
    <property type="entry name" value="Nucleotide-diphospho-sugar transferases"/>
    <property type="match status" value="1"/>
</dbReference>
<dbReference type="PANTHER" id="PTHR19300:SF57">
    <property type="entry name" value="BETA-1,4-N-ACETYLGALACTOSAMINYLTRANSFERASE"/>
    <property type="match status" value="1"/>
</dbReference>
<evidence type="ECO:0000256" key="11">
    <source>
        <dbReference type="RuleBase" id="RU368121"/>
    </source>
</evidence>
<sequence>MNLINHCFLFLRNRIFFCLLLLSLFQLHIYFKSYDHTYNYKKTKYNNIYYIKYKHSFIYPDPHLPHCSYKKYNLLKGNYTVNLSSPSIETIESLYSNIEPGGHHYPKFCKTKHKVAIVVPYKNRENHLRIFLHNIHNILQRQYIDYIIFLVEPIGNVTFNRGKLINIGYVEALKQYNFNCFILHDVDLIPENDKNIYKCTKYPRHMTSHINKFNYTLYYENHFGGAVAFKIKDFKRINGFNNHYWGWGYEDDDLYNRLKSNNMVMTRYPPRLSRYFMPKHERDSLNPTNPCKNVIYDYFLSKIHNEGLNSLEYKLIKVEYHKLFTKIIVDVLEESSRKMLNETVLKNVVC</sequence>
<evidence type="ECO:0000259" key="13">
    <source>
        <dbReference type="Pfam" id="PF13733"/>
    </source>
</evidence>
<keyword evidence="5 11" id="KW-0808">Transferase</keyword>
<dbReference type="GO" id="GO:0033842">
    <property type="term" value="F:N-acetyl-beta-glucosaminyl-derivative 4-beta-N-acetylgalactosaminyltransferase activity"/>
    <property type="evidence" value="ECO:0007669"/>
    <property type="project" value="TreeGrafter"/>
</dbReference>
<dbReference type="Gene3D" id="3.90.550.10">
    <property type="entry name" value="Spore Coat Polysaccharide Biosynthesis Protein SpsA, Chain A"/>
    <property type="match status" value="1"/>
</dbReference>
<dbReference type="Proteomes" id="UP000038045">
    <property type="component" value="Unplaced"/>
</dbReference>
<keyword evidence="4 11" id="KW-0328">Glycosyltransferase</keyword>
<dbReference type="WBParaSite" id="PTRK_0000710600.1">
    <property type="protein sequence ID" value="PTRK_0000710600.1"/>
    <property type="gene ID" value="PTRK_0000710600"/>
</dbReference>
<evidence type="ECO:0000256" key="5">
    <source>
        <dbReference type="ARBA" id="ARBA00022679"/>
    </source>
</evidence>
<evidence type="ECO:0000313" key="14">
    <source>
        <dbReference type="Proteomes" id="UP000038045"/>
    </source>
</evidence>
<evidence type="ECO:0000256" key="6">
    <source>
        <dbReference type="ARBA" id="ARBA00022692"/>
    </source>
</evidence>
<evidence type="ECO:0000256" key="7">
    <source>
        <dbReference type="ARBA" id="ARBA00022968"/>
    </source>
</evidence>
<proteinExistence type="inferred from homology"/>
<comment type="pathway">
    <text evidence="2 11">Protein modification; protein glycosylation.</text>
</comment>
<evidence type="ECO:0000256" key="4">
    <source>
        <dbReference type="ARBA" id="ARBA00022676"/>
    </source>
</evidence>
<keyword evidence="14" id="KW-1185">Reference proteome</keyword>
<dbReference type="UniPathway" id="UPA00378"/>
<dbReference type="GO" id="GO:0005975">
    <property type="term" value="P:carbohydrate metabolic process"/>
    <property type="evidence" value="ECO:0007669"/>
    <property type="project" value="InterPro"/>
</dbReference>
<comment type="cofactor">
    <cofactor evidence="11">
        <name>Mn(2+)</name>
        <dbReference type="ChEBI" id="CHEBI:29035"/>
    </cofactor>
</comment>
<accession>A0A0N4ZGW0</accession>
<evidence type="ECO:0000256" key="3">
    <source>
        <dbReference type="ARBA" id="ARBA00005735"/>
    </source>
</evidence>
<dbReference type="InterPro" id="IPR027791">
    <property type="entry name" value="Galactosyl_T_C"/>
</dbReference>
<keyword evidence="8" id="KW-1133">Transmembrane helix</keyword>